<dbReference type="Proteomes" id="UP000886124">
    <property type="component" value="Unassembled WGS sequence"/>
</dbReference>
<name>A0A7V5UEE5_CALAY</name>
<comment type="caution">
    <text evidence="2">The sequence shown here is derived from an EMBL/GenBank/DDBJ whole genome shotgun (WGS) entry which is preliminary data.</text>
</comment>
<sequence length="117" mass="12622">MPRSINDFVPATAIEKVDEHLPITLKLYPAYPNPFNPATTLRFDIPANVAKKGDVSLAIYSVQGQKVKTLTISAKAGTNRAVWNADSDSGQPVAAGVYYAVLRAGQARQVVKLLLVK</sequence>
<dbReference type="Pfam" id="PF13860">
    <property type="entry name" value="FlgD_ig"/>
    <property type="match status" value="1"/>
</dbReference>
<dbReference type="EMBL" id="DROD01000195">
    <property type="protein sequence ID" value="HHJ52104.1"/>
    <property type="molecule type" value="Genomic_DNA"/>
</dbReference>
<reference evidence="2" key="1">
    <citation type="journal article" date="2020" name="mSystems">
        <title>Genome- and Community-Level Interaction Insights into Carbon Utilization and Element Cycling Functions of Hydrothermarchaeota in Hydrothermal Sediment.</title>
        <authorList>
            <person name="Zhou Z."/>
            <person name="Liu Y."/>
            <person name="Xu W."/>
            <person name="Pan J."/>
            <person name="Luo Z.H."/>
            <person name="Li M."/>
        </authorList>
    </citation>
    <scope>NUCLEOTIDE SEQUENCE [LARGE SCALE GENOMIC DNA]</scope>
    <source>
        <strain evidence="2">HyVt-527</strain>
    </source>
</reference>
<evidence type="ECO:0000313" key="2">
    <source>
        <dbReference type="EMBL" id="HHJ52104.1"/>
    </source>
</evidence>
<gene>
    <name evidence="2" type="ORF">ENJ89_02820</name>
</gene>
<organism evidence="2">
    <name type="scientific">Caldithrix abyssi</name>
    <dbReference type="NCBI Taxonomy" id="187145"/>
    <lineage>
        <taxon>Bacteria</taxon>
        <taxon>Pseudomonadati</taxon>
        <taxon>Calditrichota</taxon>
        <taxon>Calditrichia</taxon>
        <taxon>Calditrichales</taxon>
        <taxon>Calditrichaceae</taxon>
        <taxon>Caldithrix</taxon>
    </lineage>
</organism>
<accession>A0A7V5UEE5</accession>
<dbReference type="NCBIfam" id="TIGR04183">
    <property type="entry name" value="Por_Secre_tail"/>
    <property type="match status" value="1"/>
</dbReference>
<dbReference type="InterPro" id="IPR026444">
    <property type="entry name" value="Secre_tail"/>
</dbReference>
<feature type="domain" description="FlgD/Vpr Ig-like" evidence="1">
    <location>
        <begin position="53"/>
        <end position="104"/>
    </location>
</feature>
<evidence type="ECO:0000259" key="1">
    <source>
        <dbReference type="Pfam" id="PF13860"/>
    </source>
</evidence>
<dbReference type="Gene3D" id="2.60.40.4070">
    <property type="match status" value="1"/>
</dbReference>
<protein>
    <submittedName>
        <fullName evidence="2">T9SS type A sorting domain-containing protein</fullName>
    </submittedName>
</protein>
<proteinExistence type="predicted"/>
<dbReference type="AlphaFoldDB" id="A0A7V5UEE5"/>
<dbReference type="InterPro" id="IPR025965">
    <property type="entry name" value="FlgD/Vpr_Ig-like"/>
</dbReference>